<evidence type="ECO:0000313" key="2">
    <source>
        <dbReference type="Proteomes" id="UP000676336"/>
    </source>
</evidence>
<feature type="non-terminal residue" evidence="1">
    <location>
        <position position="115"/>
    </location>
</feature>
<gene>
    <name evidence="1" type="ORF">SMN809_LOCUS7353</name>
</gene>
<protein>
    <submittedName>
        <fullName evidence="1">Uncharacterized protein</fullName>
    </submittedName>
</protein>
<proteinExistence type="predicted"/>
<feature type="non-terminal residue" evidence="1">
    <location>
        <position position="1"/>
    </location>
</feature>
<dbReference type="Proteomes" id="UP000676336">
    <property type="component" value="Unassembled WGS sequence"/>
</dbReference>
<dbReference type="InterPro" id="IPR040091">
    <property type="entry name" value="LRRC56"/>
</dbReference>
<accession>A0A8S2LNF6</accession>
<sequence length="115" mass="13084">MAELNEVMLRTSSMPIDIERPAPSRKQPLRRGIHITEHKDFRVNPEPLVLQEADFLLEEFLSPTKLRALTGTDDLANIRELEMIVDTSDTSLGNFGIYLQKLVELKLSNSVIPRV</sequence>
<comment type="caution">
    <text evidence="1">The sequence shown here is derived from an EMBL/GenBank/DDBJ whole genome shotgun (WGS) entry which is preliminary data.</text>
</comment>
<dbReference type="PANTHER" id="PTHR22708">
    <property type="entry name" value="LEUCINE-RICH REPEAT-CONTAINING PROTEIN 56"/>
    <property type="match status" value="1"/>
</dbReference>
<organism evidence="1 2">
    <name type="scientific">Rotaria magnacalcarata</name>
    <dbReference type="NCBI Taxonomy" id="392030"/>
    <lineage>
        <taxon>Eukaryota</taxon>
        <taxon>Metazoa</taxon>
        <taxon>Spiralia</taxon>
        <taxon>Gnathifera</taxon>
        <taxon>Rotifera</taxon>
        <taxon>Eurotatoria</taxon>
        <taxon>Bdelloidea</taxon>
        <taxon>Philodinida</taxon>
        <taxon>Philodinidae</taxon>
        <taxon>Rotaria</taxon>
    </lineage>
</organism>
<name>A0A8S2LNF6_9BILA</name>
<reference evidence="1" key="1">
    <citation type="submission" date="2021-02" db="EMBL/GenBank/DDBJ databases">
        <authorList>
            <person name="Nowell W R."/>
        </authorList>
    </citation>
    <scope>NUCLEOTIDE SEQUENCE</scope>
</reference>
<evidence type="ECO:0000313" key="1">
    <source>
        <dbReference type="EMBL" id="CAF3914860.1"/>
    </source>
</evidence>
<dbReference type="EMBL" id="CAJOBI010002111">
    <property type="protein sequence ID" value="CAF3914860.1"/>
    <property type="molecule type" value="Genomic_DNA"/>
</dbReference>
<dbReference type="AlphaFoldDB" id="A0A8S2LNF6"/>
<dbReference type="PANTHER" id="PTHR22708:SF0">
    <property type="entry name" value="LEUCINE-RICH REPEAT-CONTAINING PROTEIN 56"/>
    <property type="match status" value="1"/>
</dbReference>